<gene>
    <name evidence="1" type="ordered locus">MHF_0168</name>
</gene>
<evidence type="ECO:0000313" key="1">
    <source>
        <dbReference type="EMBL" id="AEG72469.1"/>
    </source>
</evidence>
<evidence type="ECO:0000313" key="2">
    <source>
        <dbReference type="Proteomes" id="UP000007952"/>
    </source>
</evidence>
<reference key="2">
    <citation type="submission" date="2011-05" db="EMBL/GenBank/DDBJ databases">
        <title>The Genome of Mycoplasma haemofelis Strain Ohio2, a pathogenic hemoplasma of the cat.</title>
        <authorList>
            <person name="Santos A.P."/>
            <person name="Guimaraes A.M.S."/>
            <person name="SanMiguel P.J."/>
            <person name="Martin S.W."/>
            <person name="Messick J.B."/>
        </authorList>
    </citation>
    <scope>NUCLEOTIDE SEQUENCE</scope>
    <source>
        <strain>Ohio2</strain>
    </source>
</reference>
<dbReference type="STRING" id="859194.MHF_0168"/>
<accession>F6FG03</accession>
<dbReference type="Proteomes" id="UP000007952">
    <property type="component" value="Chromosome"/>
</dbReference>
<dbReference type="HOGENOM" id="CLU_114919_1_0_14"/>
<dbReference type="AlphaFoldDB" id="F6FG03"/>
<proteinExistence type="predicted"/>
<dbReference type="KEGG" id="mhf:MHF_0168"/>
<reference evidence="1 2" key="1">
    <citation type="journal article" date="2011" name="J. Bacteriol.">
        <title>Complete genome sequences of two hemotropic Mycoplasmas, Mycoplasma haemofelis strain Ohio2 and Mycoplasma suis strain Illinois.</title>
        <authorList>
            <person name="Messick J.B."/>
            <person name="Santos A.P."/>
            <person name="Guimaraes A.M."/>
        </authorList>
    </citation>
    <scope>NUCLEOTIDE SEQUENCE [LARGE SCALE GENOMIC DNA]</scope>
    <source>
        <strain evidence="1 2">Ohio2</strain>
    </source>
</reference>
<sequence length="210" mass="23484">MTYKTLTAGSLGVASAGGAGTWYFLSGSKDITSISAKIEEQGERFILSSSHDTQWDSLIKAYEPLVKSNPSNKPLIKEFASKAPSKDELKSWCGNNAKSDHKEKGKFDSFREWCTQDNVAQHIKVTPTLKKIPLSLGDSEWEQKKSDYNSKATTENQITDSSGTSITKTNLQDIKVLQDWCFKKAKDLYVNDSDQTFKSFKEWCTKDSGQ</sequence>
<organism evidence="1 2">
    <name type="scientific">Mycoplasma haemofelis (strain Ohio2)</name>
    <dbReference type="NCBI Taxonomy" id="859194"/>
    <lineage>
        <taxon>Bacteria</taxon>
        <taxon>Bacillati</taxon>
        <taxon>Mycoplasmatota</taxon>
        <taxon>Mollicutes</taxon>
        <taxon>Mycoplasmataceae</taxon>
        <taxon>Mycoplasma</taxon>
    </lineage>
</organism>
<dbReference type="BioCyc" id="MHAE859194:G1GR7-167-MONOMER"/>
<protein>
    <submittedName>
        <fullName evidence="1">Uncharacterized protein</fullName>
    </submittedName>
</protein>
<name>F6FG03_MYCHI</name>
<dbReference type="EMBL" id="CP002808">
    <property type="protein sequence ID" value="AEG72469.1"/>
    <property type="molecule type" value="Genomic_DNA"/>
</dbReference>